<feature type="domain" description="GGDEF" evidence="3">
    <location>
        <begin position="236"/>
        <end position="361"/>
    </location>
</feature>
<keyword evidence="2" id="KW-0812">Transmembrane</keyword>
<evidence type="ECO:0000313" key="5">
    <source>
        <dbReference type="Proteomes" id="UP000240317"/>
    </source>
</evidence>
<dbReference type="SMART" id="SM00267">
    <property type="entry name" value="GGDEF"/>
    <property type="match status" value="1"/>
</dbReference>
<evidence type="ECO:0000259" key="3">
    <source>
        <dbReference type="PROSITE" id="PS50887"/>
    </source>
</evidence>
<keyword evidence="2" id="KW-1133">Transmembrane helix</keyword>
<gene>
    <name evidence="4" type="ORF">C8263_08320</name>
</gene>
<feature type="transmembrane region" description="Helical" evidence="2">
    <location>
        <begin position="31"/>
        <end position="53"/>
    </location>
</feature>
<sequence length="379" mass="40097">MRRFPRHLLPDLAARRAACPILGGRPLDRRLLSSHVLAVVLLAMLLKLLAMPLDAFEHTTLAVTSALVAGLLALTALTRLPLQVMHGLLLAVAWSYLLSQLWHVLFQVPPAGQLPAMGTLGPWAAVVLASHLWLLGRRDSLPLSLLALGSTAALLAAYVLRVPGAAAQPVVGAGLQLLLAGAVMLVGQHSTARRVTDDLRRDLLGDGHDGRDALTGLPGGAAMKRWLQDAVTHRPEGLGVVVIGLDAPGPDSSSPAEARRLAHVARVLQGALREDDRLGSLGTDQLVLALRATDARAARAICERLRLRVASRPVDGHNVTVTLALAFYSGHRDGLSLLREAEDTLHGAQPGGPNRVVLGPLPRPEPDPTPDQLAQLSPA</sequence>
<feature type="transmembrane region" description="Helical" evidence="2">
    <location>
        <begin position="166"/>
        <end position="186"/>
    </location>
</feature>
<dbReference type="SUPFAM" id="SSF55073">
    <property type="entry name" value="Nucleotide cyclase"/>
    <property type="match status" value="1"/>
</dbReference>
<reference evidence="4 5" key="1">
    <citation type="submission" date="2018-03" db="EMBL/GenBank/DDBJ databases">
        <title>Draft genome of Deinococcus sp. OD32.</title>
        <authorList>
            <person name="Wang X.-P."/>
            <person name="Du Z.-J."/>
        </authorList>
    </citation>
    <scope>NUCLEOTIDE SEQUENCE [LARGE SCALE GENOMIC DNA]</scope>
    <source>
        <strain evidence="4 5">OD32</strain>
    </source>
</reference>
<name>A0A2T3W943_9DEIO</name>
<dbReference type="InterPro" id="IPR043128">
    <property type="entry name" value="Rev_trsase/Diguanyl_cyclase"/>
</dbReference>
<dbReference type="RefSeq" id="WP_107137650.1">
    <property type="nucleotide sequence ID" value="NZ_PYSV01000006.1"/>
</dbReference>
<keyword evidence="5" id="KW-1185">Reference proteome</keyword>
<dbReference type="EMBL" id="PYSV01000006">
    <property type="protein sequence ID" value="PTA68420.1"/>
    <property type="molecule type" value="Genomic_DNA"/>
</dbReference>
<feature type="transmembrane region" description="Helical" evidence="2">
    <location>
        <begin position="59"/>
        <end position="77"/>
    </location>
</feature>
<dbReference type="GO" id="GO:0052621">
    <property type="term" value="F:diguanylate cyclase activity"/>
    <property type="evidence" value="ECO:0007669"/>
    <property type="project" value="TreeGrafter"/>
</dbReference>
<evidence type="ECO:0000256" key="2">
    <source>
        <dbReference type="SAM" id="Phobius"/>
    </source>
</evidence>
<dbReference type="PROSITE" id="PS50887">
    <property type="entry name" value="GGDEF"/>
    <property type="match status" value="1"/>
</dbReference>
<feature type="region of interest" description="Disordered" evidence="1">
    <location>
        <begin position="345"/>
        <end position="379"/>
    </location>
</feature>
<dbReference type="Gene3D" id="3.30.70.270">
    <property type="match status" value="1"/>
</dbReference>
<dbReference type="InterPro" id="IPR029787">
    <property type="entry name" value="Nucleotide_cyclase"/>
</dbReference>
<dbReference type="InterPro" id="IPR000160">
    <property type="entry name" value="GGDEF_dom"/>
</dbReference>
<dbReference type="PANTHER" id="PTHR45138">
    <property type="entry name" value="REGULATORY COMPONENTS OF SENSORY TRANSDUCTION SYSTEM"/>
    <property type="match status" value="1"/>
</dbReference>
<accession>A0A2T3W943</accession>
<feature type="transmembrane region" description="Helical" evidence="2">
    <location>
        <begin position="84"/>
        <end position="102"/>
    </location>
</feature>
<feature type="transmembrane region" description="Helical" evidence="2">
    <location>
        <begin position="114"/>
        <end position="134"/>
    </location>
</feature>
<dbReference type="Proteomes" id="UP000240317">
    <property type="component" value="Unassembled WGS sequence"/>
</dbReference>
<dbReference type="OrthoDB" id="58340at2"/>
<keyword evidence="2" id="KW-0472">Membrane</keyword>
<evidence type="ECO:0000256" key="1">
    <source>
        <dbReference type="SAM" id="MobiDB-lite"/>
    </source>
</evidence>
<feature type="transmembrane region" description="Helical" evidence="2">
    <location>
        <begin position="141"/>
        <end position="160"/>
    </location>
</feature>
<comment type="caution">
    <text evidence="4">The sequence shown here is derived from an EMBL/GenBank/DDBJ whole genome shotgun (WGS) entry which is preliminary data.</text>
</comment>
<organism evidence="4 5">
    <name type="scientific">Deinococcus arcticus</name>
    <dbReference type="NCBI Taxonomy" id="2136176"/>
    <lineage>
        <taxon>Bacteria</taxon>
        <taxon>Thermotogati</taxon>
        <taxon>Deinococcota</taxon>
        <taxon>Deinococci</taxon>
        <taxon>Deinococcales</taxon>
        <taxon>Deinococcaceae</taxon>
        <taxon>Deinococcus</taxon>
    </lineage>
</organism>
<proteinExistence type="predicted"/>
<evidence type="ECO:0000313" key="4">
    <source>
        <dbReference type="EMBL" id="PTA68420.1"/>
    </source>
</evidence>
<dbReference type="AlphaFoldDB" id="A0A2T3W943"/>
<dbReference type="PANTHER" id="PTHR45138:SF9">
    <property type="entry name" value="DIGUANYLATE CYCLASE DGCM-RELATED"/>
    <property type="match status" value="1"/>
</dbReference>
<protein>
    <recommendedName>
        <fullName evidence="3">GGDEF domain-containing protein</fullName>
    </recommendedName>
</protein>
<dbReference type="InterPro" id="IPR050469">
    <property type="entry name" value="Diguanylate_Cyclase"/>
</dbReference>